<evidence type="ECO:0000313" key="3">
    <source>
        <dbReference type="EMBL" id="CAH3112675.1"/>
    </source>
</evidence>
<organism evidence="3 4">
    <name type="scientific">Porites lobata</name>
    <dbReference type="NCBI Taxonomy" id="104759"/>
    <lineage>
        <taxon>Eukaryota</taxon>
        <taxon>Metazoa</taxon>
        <taxon>Cnidaria</taxon>
        <taxon>Anthozoa</taxon>
        <taxon>Hexacorallia</taxon>
        <taxon>Scleractinia</taxon>
        <taxon>Fungiina</taxon>
        <taxon>Poritidae</taxon>
        <taxon>Porites</taxon>
    </lineage>
</organism>
<dbReference type="EMBL" id="CALNXK010000025">
    <property type="protein sequence ID" value="CAH3112675.1"/>
    <property type="molecule type" value="Genomic_DNA"/>
</dbReference>
<feature type="domain" description="DUF6589" evidence="2">
    <location>
        <begin position="382"/>
        <end position="586"/>
    </location>
</feature>
<name>A0ABN8NMC8_9CNID</name>
<dbReference type="Proteomes" id="UP001159405">
    <property type="component" value="Unassembled WGS sequence"/>
</dbReference>
<gene>
    <name evidence="3" type="ORF">PLOB_00021431</name>
</gene>
<reference evidence="3 4" key="1">
    <citation type="submission" date="2022-05" db="EMBL/GenBank/DDBJ databases">
        <authorList>
            <consortium name="Genoscope - CEA"/>
            <person name="William W."/>
        </authorList>
    </citation>
    <scope>NUCLEOTIDE SEQUENCE [LARGE SCALE GENOMIC DNA]</scope>
</reference>
<dbReference type="SUPFAM" id="SSF57716">
    <property type="entry name" value="Glucocorticoid receptor-like (DNA-binding domain)"/>
    <property type="match status" value="1"/>
</dbReference>
<dbReference type="InterPro" id="IPR046496">
    <property type="entry name" value="DUF6589"/>
</dbReference>
<proteinExistence type="predicted"/>
<protein>
    <recommendedName>
        <fullName evidence="2">DUF6589 domain-containing protein</fullName>
    </recommendedName>
</protein>
<dbReference type="Pfam" id="PF20231">
    <property type="entry name" value="DUF6589"/>
    <property type="match status" value="1"/>
</dbReference>
<evidence type="ECO:0000256" key="1">
    <source>
        <dbReference type="SAM" id="MobiDB-lite"/>
    </source>
</evidence>
<evidence type="ECO:0000259" key="2">
    <source>
        <dbReference type="Pfam" id="PF20231"/>
    </source>
</evidence>
<sequence>MLRVLGKSGVEKNLPAKIHHVCGITISEADCLPKLVCRKCEAFVSKVSDFKQKSWNIQSELELDQKCSVKHCTELSPSCKQPLKRAATEIPRKTSVKQLMFGQKPVQFNEGEHQEPMEEENSSARGLNNAEESNTLPVLNDNYIIGALNSEPPSNVAEIIRDHCPQVLSSLRLLINEEINTACQKLCRRSDGSVLYGHSYESLKDFNFDSVWNEIESNIPFVVNIMNAVCGKSFTSDDLRVKYSFIYSILMSERWHELSLLKRVNTVLIIEGGCTKKLQERLNKLGVCLSHGRRDILLKLLRGHFADIVVQKVKGGSVFRGTGDNWDLKVLKGHMRKDVQNEDLHFFASNLIRNRVNFSHLPNVHPKGDIVNFPRHHFSLNVDEWKVYINCAKILTGRIIIEFFPKFKWLKSVIPAHIPHIYSGEMAQKSTIMSLPLLNANEAKYEDCVRILRSYEQWISEIYVKAGLLDKVPHVDNPEVPEGSAAPGQTNAHKEDTPDDPMREMKIVFAGDQLTRVRFAGAKDLLSGSHTPSDRFEHCSPFKPVMWHTKASLLQYSYSFLYEAESVNQIGTLKYFREKFNRRNATPAKVGTISQCWSSLHCHCSSYFLWNDKS</sequence>
<accession>A0ABN8NMC8</accession>
<keyword evidence="4" id="KW-1185">Reference proteome</keyword>
<feature type="region of interest" description="Disordered" evidence="1">
    <location>
        <begin position="477"/>
        <end position="500"/>
    </location>
</feature>
<comment type="caution">
    <text evidence="3">The sequence shown here is derived from an EMBL/GenBank/DDBJ whole genome shotgun (WGS) entry which is preliminary data.</text>
</comment>
<evidence type="ECO:0000313" key="4">
    <source>
        <dbReference type="Proteomes" id="UP001159405"/>
    </source>
</evidence>